<sequence length="200" mass="21753">MDQNPYAVTTADPSRDNSQFALPPRTVRAKVCLFLVAAAIPLMLLGTTLAFFDIESIIGSGPVMLVYGCVLFYVTLPAGLPRFRWFAWVCLVFPAAIFMLIFLLSWSPQEAQQPVSITIAVMTLFALAGLAGSLMAHQTEKSEMAFVDSLQDIDQLRDADAASEQDKPPVPSELPVGPAVDPDNPLLAKPLVASDQPWKF</sequence>
<evidence type="ECO:0008006" key="5">
    <source>
        <dbReference type="Google" id="ProtNLM"/>
    </source>
</evidence>
<dbReference type="AlphaFoldDB" id="A0A517P0S0"/>
<dbReference type="EMBL" id="CP036526">
    <property type="protein sequence ID" value="QDT12969.1"/>
    <property type="molecule type" value="Genomic_DNA"/>
</dbReference>
<dbReference type="OrthoDB" id="270303at2"/>
<dbReference type="RefSeq" id="WP_145420780.1">
    <property type="nucleotide sequence ID" value="NZ_CP036526.1"/>
</dbReference>
<keyword evidence="4" id="KW-1185">Reference proteome</keyword>
<feature type="transmembrane region" description="Helical" evidence="2">
    <location>
        <begin position="85"/>
        <end position="105"/>
    </location>
</feature>
<keyword evidence="2" id="KW-0812">Transmembrane</keyword>
<evidence type="ECO:0000313" key="3">
    <source>
        <dbReference type="EMBL" id="QDT12969.1"/>
    </source>
</evidence>
<protein>
    <recommendedName>
        <fullName evidence="5">Transmembrane protein</fullName>
    </recommendedName>
</protein>
<keyword evidence="2" id="KW-0472">Membrane</keyword>
<accession>A0A517P0S0</accession>
<dbReference type="Proteomes" id="UP000319817">
    <property type="component" value="Chromosome"/>
</dbReference>
<keyword evidence="2" id="KW-1133">Transmembrane helix</keyword>
<feature type="transmembrane region" description="Helical" evidence="2">
    <location>
        <begin position="57"/>
        <end position="76"/>
    </location>
</feature>
<reference evidence="3 4" key="1">
    <citation type="submission" date="2019-02" db="EMBL/GenBank/DDBJ databases">
        <title>Deep-cultivation of Planctomycetes and their phenomic and genomic characterization uncovers novel biology.</title>
        <authorList>
            <person name="Wiegand S."/>
            <person name="Jogler M."/>
            <person name="Boedeker C."/>
            <person name="Pinto D."/>
            <person name="Vollmers J."/>
            <person name="Rivas-Marin E."/>
            <person name="Kohn T."/>
            <person name="Peeters S.H."/>
            <person name="Heuer A."/>
            <person name="Rast P."/>
            <person name="Oberbeckmann S."/>
            <person name="Bunk B."/>
            <person name="Jeske O."/>
            <person name="Meyerdierks A."/>
            <person name="Storesund J.E."/>
            <person name="Kallscheuer N."/>
            <person name="Luecker S."/>
            <person name="Lage O.M."/>
            <person name="Pohl T."/>
            <person name="Merkel B.J."/>
            <person name="Hornburger P."/>
            <person name="Mueller R.-W."/>
            <person name="Bruemmer F."/>
            <person name="Labrenz M."/>
            <person name="Spormann A.M."/>
            <person name="Op den Camp H."/>
            <person name="Overmann J."/>
            <person name="Amann R."/>
            <person name="Jetten M.S.M."/>
            <person name="Mascher T."/>
            <person name="Medema M.H."/>
            <person name="Devos D.P."/>
            <person name="Kaster A.-K."/>
            <person name="Ovreas L."/>
            <person name="Rohde M."/>
            <person name="Galperin M.Y."/>
            <person name="Jogler C."/>
        </authorList>
    </citation>
    <scope>NUCLEOTIDE SEQUENCE [LARGE SCALE GENOMIC DNA]</scope>
    <source>
        <strain evidence="3 4">K23_9</strain>
    </source>
</reference>
<gene>
    <name evidence="3" type="ORF">K239x_49840</name>
</gene>
<evidence type="ECO:0000256" key="1">
    <source>
        <dbReference type="SAM" id="MobiDB-lite"/>
    </source>
</evidence>
<evidence type="ECO:0000313" key="4">
    <source>
        <dbReference type="Proteomes" id="UP000319817"/>
    </source>
</evidence>
<organism evidence="3 4">
    <name type="scientific">Stieleria marina</name>
    <dbReference type="NCBI Taxonomy" id="1930275"/>
    <lineage>
        <taxon>Bacteria</taxon>
        <taxon>Pseudomonadati</taxon>
        <taxon>Planctomycetota</taxon>
        <taxon>Planctomycetia</taxon>
        <taxon>Pirellulales</taxon>
        <taxon>Pirellulaceae</taxon>
        <taxon>Stieleria</taxon>
    </lineage>
</organism>
<evidence type="ECO:0000256" key="2">
    <source>
        <dbReference type="SAM" id="Phobius"/>
    </source>
</evidence>
<proteinExistence type="predicted"/>
<feature type="transmembrane region" description="Helical" evidence="2">
    <location>
        <begin position="31"/>
        <end position="51"/>
    </location>
</feature>
<feature type="region of interest" description="Disordered" evidence="1">
    <location>
        <begin position="159"/>
        <end position="200"/>
    </location>
</feature>
<name>A0A517P0S0_9BACT</name>
<feature type="transmembrane region" description="Helical" evidence="2">
    <location>
        <begin position="117"/>
        <end position="136"/>
    </location>
</feature>